<comment type="caution">
    <text evidence="1">The sequence shown here is derived from an EMBL/GenBank/DDBJ whole genome shotgun (WGS) entry which is preliminary data.</text>
</comment>
<proteinExistence type="predicted"/>
<reference evidence="1 2" key="1">
    <citation type="journal article" date="2019" name="Int. J. Syst. Evol. Microbiol.">
        <title>The Global Catalogue of Microorganisms (GCM) 10K type strain sequencing project: providing services to taxonomists for standard genome sequencing and annotation.</title>
        <authorList>
            <consortium name="The Broad Institute Genomics Platform"/>
            <consortium name="The Broad Institute Genome Sequencing Center for Infectious Disease"/>
            <person name="Wu L."/>
            <person name="Ma J."/>
        </authorList>
    </citation>
    <scope>NUCLEOTIDE SEQUENCE [LARGE SCALE GENOMIC DNA]</scope>
    <source>
        <strain evidence="1 2">JCM 16378</strain>
    </source>
</reference>
<evidence type="ECO:0000313" key="1">
    <source>
        <dbReference type="EMBL" id="GAA2737911.1"/>
    </source>
</evidence>
<protein>
    <recommendedName>
        <fullName evidence="3">Secreted protein</fullName>
    </recommendedName>
</protein>
<sequence length="177" mass="19032">MRVVELGDAVVVTVTVVGSGEVEVDSVLEVVLEVGVVEVVPEALVVSVLPQAPSRPRPSRPAVAVRTVVVRVVVIELPCLVVSRAAAPSPLTTPYDLAGLAAQLTRWLHRVLATVRGRAPHSEAGGWDLVDPTPRRRPLRTDSRAALRAVRLFVPCRVDERAGLIVPCRCVLKVALW</sequence>
<evidence type="ECO:0000313" key="2">
    <source>
        <dbReference type="Proteomes" id="UP001501326"/>
    </source>
</evidence>
<name>A0ABN3UTC8_9MICO</name>
<evidence type="ECO:0008006" key="3">
    <source>
        <dbReference type="Google" id="ProtNLM"/>
    </source>
</evidence>
<keyword evidence="2" id="KW-1185">Reference proteome</keyword>
<accession>A0ABN3UTC8</accession>
<organism evidence="1 2">
    <name type="scientific">Pedococcus aerophilus</name>
    <dbReference type="NCBI Taxonomy" id="436356"/>
    <lineage>
        <taxon>Bacteria</taxon>
        <taxon>Bacillati</taxon>
        <taxon>Actinomycetota</taxon>
        <taxon>Actinomycetes</taxon>
        <taxon>Micrococcales</taxon>
        <taxon>Intrasporangiaceae</taxon>
        <taxon>Pedococcus</taxon>
    </lineage>
</organism>
<dbReference type="Proteomes" id="UP001501326">
    <property type="component" value="Unassembled WGS sequence"/>
</dbReference>
<gene>
    <name evidence="1" type="ORF">GCM10009867_27050</name>
</gene>
<dbReference type="EMBL" id="BAAARN010000003">
    <property type="protein sequence ID" value="GAA2737911.1"/>
    <property type="molecule type" value="Genomic_DNA"/>
</dbReference>